<accession>A0AAP0ECG7</accession>
<dbReference type="EMBL" id="JBBNAF010000013">
    <property type="protein sequence ID" value="KAK9086409.1"/>
    <property type="molecule type" value="Genomic_DNA"/>
</dbReference>
<protein>
    <submittedName>
        <fullName evidence="1">Uncharacterized protein</fullName>
    </submittedName>
</protein>
<keyword evidence="2" id="KW-1185">Reference proteome</keyword>
<name>A0AAP0ECG7_9MAGN</name>
<evidence type="ECO:0000313" key="1">
    <source>
        <dbReference type="EMBL" id="KAK9086409.1"/>
    </source>
</evidence>
<dbReference type="AlphaFoldDB" id="A0AAP0ECG7"/>
<dbReference type="Proteomes" id="UP001420932">
    <property type="component" value="Unassembled WGS sequence"/>
</dbReference>
<proteinExistence type="predicted"/>
<reference evidence="1 2" key="1">
    <citation type="submission" date="2024-01" db="EMBL/GenBank/DDBJ databases">
        <title>Genome assemblies of Stephania.</title>
        <authorList>
            <person name="Yang L."/>
        </authorList>
    </citation>
    <scope>NUCLEOTIDE SEQUENCE [LARGE SCALE GENOMIC DNA]</scope>
    <source>
        <strain evidence="1">YNDBR</strain>
        <tissue evidence="1">Leaf</tissue>
    </source>
</reference>
<gene>
    <name evidence="1" type="ORF">Syun_028803</name>
</gene>
<sequence>MLLMLGFFFLINFTYVNLDVRLLLLLIKFVSVRLFESLSSCDCNSNCKNVEGV</sequence>
<evidence type="ECO:0000313" key="2">
    <source>
        <dbReference type="Proteomes" id="UP001420932"/>
    </source>
</evidence>
<comment type="caution">
    <text evidence="1">The sequence shown here is derived from an EMBL/GenBank/DDBJ whole genome shotgun (WGS) entry which is preliminary data.</text>
</comment>
<organism evidence="1 2">
    <name type="scientific">Stephania yunnanensis</name>
    <dbReference type="NCBI Taxonomy" id="152371"/>
    <lineage>
        <taxon>Eukaryota</taxon>
        <taxon>Viridiplantae</taxon>
        <taxon>Streptophyta</taxon>
        <taxon>Embryophyta</taxon>
        <taxon>Tracheophyta</taxon>
        <taxon>Spermatophyta</taxon>
        <taxon>Magnoliopsida</taxon>
        <taxon>Ranunculales</taxon>
        <taxon>Menispermaceae</taxon>
        <taxon>Menispermoideae</taxon>
        <taxon>Cissampelideae</taxon>
        <taxon>Stephania</taxon>
    </lineage>
</organism>